<dbReference type="Gene3D" id="3.20.20.20">
    <property type="entry name" value="Dihydropteroate synthase-like"/>
    <property type="match status" value="1"/>
</dbReference>
<name>X1J8P9_9ZZZZ</name>
<proteinExistence type="predicted"/>
<dbReference type="AlphaFoldDB" id="X1J8P9"/>
<gene>
    <name evidence="2" type="ORF">S06H3_05830</name>
</gene>
<accession>X1J8P9</accession>
<evidence type="ECO:0000313" key="2">
    <source>
        <dbReference type="EMBL" id="GAH90342.1"/>
    </source>
</evidence>
<feature type="non-terminal residue" evidence="2">
    <location>
        <position position="165"/>
    </location>
</feature>
<sequence>MNENKAKDWLKNILELLNRYEEIEFEDLNIDAGDLEIIIRPGAPAVAVPPAIPAAPPKPTELTEVEFHPPIGKYPGQIAEVTLGATRAEGGTRGKTITMGGERIPPFHLFEGSQPHPPVIAGDVFDTPISLPGPVRECLGDAIQDPLKWAKLSVDKFGADLIDLE</sequence>
<dbReference type="InterPro" id="IPR011005">
    <property type="entry name" value="Dihydropteroate_synth-like_sf"/>
</dbReference>
<protein>
    <recommendedName>
        <fullName evidence="1">CO dehydrogenase/acetyl-CoA synthase delta subunit TIM barrel domain-containing protein</fullName>
    </recommendedName>
</protein>
<dbReference type="Pfam" id="PF03599">
    <property type="entry name" value="CdhD"/>
    <property type="match status" value="1"/>
</dbReference>
<comment type="caution">
    <text evidence="2">The sequence shown here is derived from an EMBL/GenBank/DDBJ whole genome shotgun (WGS) entry which is preliminary data.</text>
</comment>
<dbReference type="InterPro" id="IPR016041">
    <property type="entry name" value="Ac-CoA_synth_d_su_TIM-brl"/>
</dbReference>
<feature type="domain" description="CO dehydrogenase/acetyl-CoA synthase delta subunit TIM barrel" evidence="1">
    <location>
        <begin position="80"/>
        <end position="163"/>
    </location>
</feature>
<reference evidence="2" key="1">
    <citation type="journal article" date="2014" name="Front. Microbiol.">
        <title>High frequency of phylogenetically diverse reductive dehalogenase-homologous genes in deep subseafloor sedimentary metagenomes.</title>
        <authorList>
            <person name="Kawai M."/>
            <person name="Futagami T."/>
            <person name="Toyoda A."/>
            <person name="Takaki Y."/>
            <person name="Nishi S."/>
            <person name="Hori S."/>
            <person name="Arai W."/>
            <person name="Tsubouchi T."/>
            <person name="Morono Y."/>
            <person name="Uchiyama I."/>
            <person name="Ito T."/>
            <person name="Fujiyama A."/>
            <person name="Inagaki F."/>
            <person name="Takami H."/>
        </authorList>
    </citation>
    <scope>NUCLEOTIDE SEQUENCE</scope>
    <source>
        <strain evidence="2">Expedition CK06-06</strain>
    </source>
</reference>
<evidence type="ECO:0000259" key="1">
    <source>
        <dbReference type="Pfam" id="PF03599"/>
    </source>
</evidence>
<dbReference type="EMBL" id="BARV01002202">
    <property type="protein sequence ID" value="GAH90342.1"/>
    <property type="molecule type" value="Genomic_DNA"/>
</dbReference>
<organism evidence="2">
    <name type="scientific">marine sediment metagenome</name>
    <dbReference type="NCBI Taxonomy" id="412755"/>
    <lineage>
        <taxon>unclassified sequences</taxon>
        <taxon>metagenomes</taxon>
        <taxon>ecological metagenomes</taxon>
    </lineage>
</organism>